<evidence type="ECO:0000259" key="7">
    <source>
        <dbReference type="PROSITE" id="PS50222"/>
    </source>
</evidence>
<dbReference type="InterPro" id="IPR018247">
    <property type="entry name" value="EF_Hand_1_Ca_BS"/>
</dbReference>
<dbReference type="Proteomes" id="UP000285060">
    <property type="component" value="Unassembled WGS sequence"/>
</dbReference>
<protein>
    <submittedName>
        <fullName evidence="8">Uncharacterized protein</fullName>
    </submittedName>
</protein>
<dbReference type="SMART" id="SM00239">
    <property type="entry name" value="C2"/>
    <property type="match status" value="6"/>
</dbReference>
<dbReference type="InterPro" id="IPR002048">
    <property type="entry name" value="EF_hand_dom"/>
</dbReference>
<dbReference type="InterPro" id="IPR011992">
    <property type="entry name" value="EF-hand-dom_pair"/>
</dbReference>
<dbReference type="SMART" id="SM00454">
    <property type="entry name" value="SAM"/>
    <property type="match status" value="1"/>
</dbReference>
<dbReference type="InterPro" id="IPR039481">
    <property type="entry name" value="EXOC2/Sec5_N_dom"/>
</dbReference>
<feature type="compositionally biased region" description="Acidic residues" evidence="4">
    <location>
        <begin position="2557"/>
        <end position="2571"/>
    </location>
</feature>
<dbReference type="CDD" id="cd09487">
    <property type="entry name" value="SAM_superfamily"/>
    <property type="match status" value="1"/>
</dbReference>
<dbReference type="Gene3D" id="1.10.150.50">
    <property type="entry name" value="Transcription Factor, Ets-1"/>
    <property type="match status" value="1"/>
</dbReference>
<feature type="domain" description="SAM" evidence="6">
    <location>
        <begin position="2678"/>
        <end position="2734"/>
    </location>
</feature>
<evidence type="ECO:0000259" key="6">
    <source>
        <dbReference type="PROSITE" id="PS50105"/>
    </source>
</evidence>
<keyword evidence="2" id="KW-0479">Metal-binding</keyword>
<dbReference type="Pfam" id="PF00536">
    <property type="entry name" value="SAM_1"/>
    <property type="match status" value="1"/>
</dbReference>
<feature type="region of interest" description="Disordered" evidence="4">
    <location>
        <begin position="134"/>
        <end position="170"/>
    </location>
</feature>
<dbReference type="PANTHER" id="PTHR46502">
    <property type="entry name" value="C2 DOMAIN-CONTAINING"/>
    <property type="match status" value="1"/>
</dbReference>
<dbReference type="PROSITE" id="PS50222">
    <property type="entry name" value="EF_HAND_2"/>
    <property type="match status" value="1"/>
</dbReference>
<evidence type="ECO:0000256" key="4">
    <source>
        <dbReference type="SAM" id="MobiDB-lite"/>
    </source>
</evidence>
<dbReference type="PANTHER" id="PTHR46502:SF2">
    <property type="entry name" value="16 KDA PHLOEM PROTEIN 2"/>
    <property type="match status" value="1"/>
</dbReference>
<dbReference type="PROSITE" id="PS50004">
    <property type="entry name" value="C2"/>
    <property type="match status" value="6"/>
</dbReference>
<accession>A0A418AWW6</accession>
<dbReference type="InterPro" id="IPR035892">
    <property type="entry name" value="C2_domain_sf"/>
</dbReference>
<dbReference type="SUPFAM" id="SSF49562">
    <property type="entry name" value="C2 domain (Calcium/lipid-binding domain, CaLB)"/>
    <property type="match status" value="7"/>
</dbReference>
<dbReference type="Gene3D" id="1.10.238.10">
    <property type="entry name" value="EF-hand"/>
    <property type="match status" value="1"/>
</dbReference>
<feature type="compositionally biased region" description="Low complexity" evidence="4">
    <location>
        <begin position="149"/>
        <end position="167"/>
    </location>
</feature>
<feature type="domain" description="C2" evidence="5">
    <location>
        <begin position="156"/>
        <end position="281"/>
    </location>
</feature>
<feature type="compositionally biased region" description="Polar residues" evidence="4">
    <location>
        <begin position="549"/>
        <end position="565"/>
    </location>
</feature>
<dbReference type="Gene3D" id="2.60.40.150">
    <property type="entry name" value="C2 domain"/>
    <property type="match status" value="6"/>
</dbReference>
<dbReference type="EMBL" id="QUSY01000361">
    <property type="protein sequence ID" value="RHY30056.1"/>
    <property type="molecule type" value="Genomic_DNA"/>
</dbReference>
<keyword evidence="3" id="KW-0106">Calcium</keyword>
<organism evidence="8 9">
    <name type="scientific">Aphanomyces invadans</name>
    <dbReference type="NCBI Taxonomy" id="157072"/>
    <lineage>
        <taxon>Eukaryota</taxon>
        <taxon>Sar</taxon>
        <taxon>Stramenopiles</taxon>
        <taxon>Oomycota</taxon>
        <taxon>Saprolegniomycetes</taxon>
        <taxon>Saprolegniales</taxon>
        <taxon>Verrucalvaceae</taxon>
        <taxon>Aphanomyces</taxon>
    </lineage>
</organism>
<dbReference type="SUPFAM" id="SSF47769">
    <property type="entry name" value="SAM/Pointed domain"/>
    <property type="match status" value="1"/>
</dbReference>
<evidence type="ECO:0000313" key="8">
    <source>
        <dbReference type="EMBL" id="RHY30056.1"/>
    </source>
</evidence>
<evidence type="ECO:0000256" key="1">
    <source>
        <dbReference type="ARBA" id="ARBA00022448"/>
    </source>
</evidence>
<dbReference type="VEuPathDB" id="FungiDB:H310_09305"/>
<evidence type="ECO:0000256" key="2">
    <source>
        <dbReference type="ARBA" id="ARBA00022723"/>
    </source>
</evidence>
<feature type="domain" description="C2" evidence="5">
    <location>
        <begin position="1"/>
        <end position="114"/>
    </location>
</feature>
<keyword evidence="1" id="KW-0813">Transport</keyword>
<dbReference type="InterPro" id="IPR000008">
    <property type="entry name" value="C2_dom"/>
</dbReference>
<dbReference type="PROSITE" id="PS00018">
    <property type="entry name" value="EF_HAND_1"/>
    <property type="match status" value="2"/>
</dbReference>
<feature type="region of interest" description="Disordered" evidence="4">
    <location>
        <begin position="549"/>
        <end position="630"/>
    </location>
</feature>
<proteinExistence type="predicted"/>
<feature type="compositionally biased region" description="Acidic residues" evidence="4">
    <location>
        <begin position="2607"/>
        <end position="2616"/>
    </location>
</feature>
<feature type="region of interest" description="Disordered" evidence="4">
    <location>
        <begin position="356"/>
        <end position="404"/>
    </location>
</feature>
<dbReference type="VEuPathDB" id="FungiDB:H310_09304"/>
<feature type="domain" description="C2" evidence="5">
    <location>
        <begin position="1540"/>
        <end position="1677"/>
    </location>
</feature>
<evidence type="ECO:0000259" key="5">
    <source>
        <dbReference type="PROSITE" id="PS50004"/>
    </source>
</evidence>
<name>A0A418AWW6_9STRA</name>
<reference evidence="8 9" key="1">
    <citation type="submission" date="2018-08" db="EMBL/GenBank/DDBJ databases">
        <title>Aphanomyces genome sequencing and annotation.</title>
        <authorList>
            <person name="Minardi D."/>
            <person name="Oidtmann B."/>
            <person name="Van Der Giezen M."/>
            <person name="Studholme D.J."/>
        </authorList>
    </citation>
    <scope>NUCLEOTIDE SEQUENCE [LARGE SCALE GENOMIC DNA]</scope>
    <source>
        <strain evidence="8 9">NJM0002</strain>
    </source>
</reference>
<dbReference type="PROSITE" id="PS50105">
    <property type="entry name" value="SAM_DOMAIN"/>
    <property type="match status" value="1"/>
</dbReference>
<dbReference type="SUPFAM" id="SSF47473">
    <property type="entry name" value="EF-hand"/>
    <property type="match status" value="1"/>
</dbReference>
<feature type="domain" description="C2" evidence="5">
    <location>
        <begin position="786"/>
        <end position="920"/>
    </location>
</feature>
<evidence type="ECO:0000313" key="9">
    <source>
        <dbReference type="Proteomes" id="UP000285060"/>
    </source>
</evidence>
<keyword evidence="9" id="KW-1185">Reference proteome</keyword>
<sequence length="3894" mass="427089">MPPPTLRIRAIGARNVAAKTGLAGMFEAKMNAYVVVVIGAEEKHLPVVKNVGAKEFAWGDDAVVEFAWPDASSEIKLHLKDKDTAKERYVGGAKLAFPTDITSLPVARTIDLEFSDEKLKTKKGRGQLLLSFERVGGTSDTNPTGAVQAATTAATSTATPHAPSSPAGGHVKHMLRIQAIGGGNLAPKTGLVKMLDANPDPYLVLTVAGVTKTFPALNNVKTNEFSWGDDAVHEFPVDGDAVDVIIHCKDKDAIKDHYIGGAQWRLTMADMLANPTWKQTVELDFASPDFKTKAKASQGQIHLHFVLLESGNPLTRPTEPPTVLASAEVQAVSPTNSGPDTKGMPGTADTIVKAEEGIPSPTKPATTSETILQPGEAPSPQDIRDGVLSATQSSPKPEQSPAPHLLHVEKVQRMLRVQAIGGANLAPKTGLEHLMDANPDPYLVLTVAGVTKTFPELNNVKTNEFSWGDDAVHEFPVDGDAVDVIIHCKDMDTIKDRYIGGAKLSIRMADIMAATPSWKQTVELEFATPDLTTKAKESRGTIYLGFTLTDSTNATSQPPGQQRVSTEIETKHSSIPSEPKDGTVPAPAASVPQRVDVPREVAPQAAAAAETSEPSNPAMPAPDSSATKLPPTLPLGANFKRTLRVQAVGGRNLAPKTGLNHIVDCEPDPYLIVIVGSTTKLYPVVDNVKTKEFAWGGDAVHEFVVPATDDSIELSIHCKDKDILVDHYIGGARVVLPVASFGRSKTLENQTVCLDYVDASFQTKAPHGRGVLILSYFLVETPLPNSAVPPIRTLSPRKTSLSARLYKGTLRLIAHSAKHLTLPPHSRVPGVPDKHADPYVVFQVGPDRIACPEAINGHFTPTWSDAKHTFQIDTSQHAFVEIAIFDKKRDRFMAATRLRLVDVVATLTNHIQATVVVKLDCDQTFRPVDGASGGDLQLSLLFTPWNPNQVTCSSCIDLKLSHWTTTGKGAAVGHIQISSLSLSNYADVVPAHNQVYLEISVRRHASAIQGHLSFQTKTIESNKSPLTWPDDVLWIPYALFLHPNMTKDKCPVVVFALHDKHAIARDKPLVQNSISLVDVLGWNGSKQVPLLHSKLPGRPTLAFSAATTAATTATQLGRRPTAPGCHATFTVPLASFVVATPACSLFSTKLTLERNGQPTGTILIAGIYESKTAPEAIRNSCHSHGQKLRLATPSLSTFVDSSYCPGRLDIHVAMAKDLNQNPHVPYRCELCLSSCVDSRMSLQSRQPDSMATTTDIVWDYQLTLYTQTAKADFLRLDLFQGCVLRAVDCPDLVRSRPALVGWAKVPLSTYCQEPTKSFREYHDVVLTARDTTAIIKPRIMLELTFFTDQTLQTFVDQTALASPTAGVLYVTLDTFDSRHTAQLAKKKLSLRVTLLHVTATDGDPDASKQVAMFPFQVLSDATLSWHRTVALVCPADLTRQTTSKGTCPLLRYELIDGSSGASPLHVGRGKTRQSLPLAFGKDAISRDEMAIQSLLLAPKAVITKRLPNSTIATDREPLGFSKLRLVYVPQGAPSSLPQRDANDDRFHEQFTDVIQPNRGTLSIRVISGRNLADVDVLGEQDPYVQLQLDPPTYQLMPGCVVSAQSGVCVNGGRHPQWNSPVYNLSIHDSNVEIVTIRVLDSGEEDNVPDAMIGACHLSVYSLIQMSGQDGKHQQRWSEGWFNLFHDQEPAGELRLEYRFVPDNATRVCMEPPTKYINCLGGRGKMAVKVLSGTNLPCVSGMVPAVRVFVESTKFSYVTQPEKRHIVHPTWNETVLFDMEWTPELTSARTIRMELVDLVSGAGVASQLPILAHCTIHAAAFVVHPLETHYGTYPLTTFQLQKGQSNLADVPSLHLAIQFLPFDTTVQPFDDPFVAPEPGQIHVNVTSAAFRTNDAFRPLVRCTLRHDAVSQTKATPPCVSDLDDYSFCEWKAPLLFDFTMPDRDSHHILPSLHFQVLCHSDNADDAPVLGELDNVPLFPFVMHKGHVDVVWYPVYSKSAAVVAQVKVEVQFLKTSPVPKTTFTDVLTVQVVEGRAVWSAQDTTIDATDAQDPFVELDFLGHHVQAHIDGGTDPAWHETFELPLLGLDSTVLPVLTVSVRNQDVKRKGDGTIGASRFVVPKEVLYDGKLRDVWLPLSSDAAGAATDTELGKIHLRLKRGQLDKSGFVDAVSVTSAGEDTKESPNLAGVLYTYGSKPWEVRAAFQRPDATLPAYTAFRLVEMGVLPVPWQDEPLKRNLPHNDLTFLVESPKTNQCIALGPDDVRAILHTPRREFHYTSNESKASAGHGNEASPSFEISVVYMPPTQGLVQISIDQVDGIPVVHGTSYFVEFRVLRNSPWVKSPSVRAKVEDKTDQTIAWQPHAVREMQYSNFREHTPPLLQVVLYAQSKATSTRTKVGFGQLNLLQYIAMPAKYVNEVVPITCVGRNHNRSDDKATATVAIEFVPGVATSPDDAEAKALQLAQGTAAMKKAFLSLGGDECTPLDIDRLKEAAATDSASMHMLQSAAKLVGGLDALFAAMDTNKDGKISWEEYLDRMQFVHALADEASTKPANLQPSNPLDVEELENDTDEDDDSKVDKDEPAQSKNASGALSSPPWKPPKSPSRIHYSDYSDDDDDGIDDAPSIMAASKGPSIHSNPAIAPMVALSVDDAVKASSVSRVTLAAAPRKPQQQGPDESAVASWKVADVSAWLEVDVELPQYIPAFMDASVDGHLLLSLTPDDMDQHFQIQQPLHRRKLLAREKFSAASAVNRSQDTKGGESAVNDPEEEPRSTRGAVVRKPNDRPPQGPRPPVDLNAKGHHEIERSKLAYKAQSKKKTQRRDQREVDEATKRWTFEYTGAAKPKRVQTAIEKVAAVMAKDEQTRSGYEGAMEQVLEQVAPPRLEMPLVANTDEIIEVLKQAIWRHAEALEVAAEHQAALDKDAASDFGDDEDEKKEDMAHPVSGLERVFADLCALKNNGARWLHDTAKLSRLKFEGGLMALLGIHMSWHQFGSVWLGTDILVDAVQRALDLVFRRLDAANTGEISWSAFSAAFGDPIPGNAMSNDMLAVKEGLVLMIERLEEHDLTLHQAWQIYLMMAALDTSCDRLIQYPEFVKFIYIVWSHRLLQLQEYLSHEDATATHNQDIVKRKVKLRKALRTNFSRPFRDAMRCSPVTIPGPFHGLLEKFHLQPPSVDGHMQIWQVLKGETSHRDKAPAAMAPKPDKPKKGTAIKLLAQVIAYSRDKCVLRAPVPVDLDDYQELIYDLNFATKMDDDDIFRERIDPKLDMNSTEFSAKDYLATKHAYSALVADLQSLKRSTSDKTEQLKALVASHFDEYLSCHEAIREVAEEIRAHQADSELLTAAYQKLKNSTDVTLSLMLQRCEEQRKIQHAMAVFHRFRPMLEVPARLRSHLQQRDFLKREAIQALEWLQLVPKPALICVKHQLAAVEKQLLLCATGPPTDAPGGKPLGIITTFGQSVWGLVCDTMKAAALTAAEQEALHTSVVVVLTSTVKHLEDHLVGLCTTPEFTASIHSLFVQFDSLKPCPDSVLNAKVAALKQRCCVQLRQDGLLACLAAQTQRTENEWLAYPVQNEWTNAMDALAKRTPVDFTCSTTNKGALTGAAFAWHNLVQPSSSKRSNNDMKVAKWWQSVHPVLTASTETNTSPSDEAHRTVFCPALYDGAASGITALVAVFADTLHGMVESVPASTIRGTSGPGHAPLVALANAVELDGLLSPLLFKWFALHPKHIHEILQPVGAMKEEFFQAFLAPRLEALDTALEAEEVAEAPSTSVADDDNDTGHHGDESRQYFFSVLLLLVTWRHDVERSIPEPAYVDSMLKQCVAKIATYLEGRIRNEVAASSWCLTHLHVELSFVCTHFKRWLPPTSVESTVLKSLQTKRDVVQALASQLDLQTQMYRLCLSS</sequence>
<dbReference type="InterPro" id="IPR001660">
    <property type="entry name" value="SAM"/>
</dbReference>
<evidence type="ECO:0000256" key="3">
    <source>
        <dbReference type="ARBA" id="ARBA00022837"/>
    </source>
</evidence>
<dbReference type="CDD" id="cd00030">
    <property type="entry name" value="C2"/>
    <property type="match status" value="3"/>
</dbReference>
<dbReference type="Pfam" id="PF13202">
    <property type="entry name" value="EF-hand_5"/>
    <property type="match status" value="1"/>
</dbReference>
<comment type="caution">
    <text evidence="8">The sequence shown here is derived from an EMBL/GenBank/DDBJ whole genome shotgun (WGS) entry which is preliminary data.</text>
</comment>
<feature type="region of interest" description="Disordered" evidence="4">
    <location>
        <begin position="2544"/>
        <end position="2629"/>
    </location>
</feature>
<feature type="domain" description="C2" evidence="5">
    <location>
        <begin position="2005"/>
        <end position="2132"/>
    </location>
</feature>
<dbReference type="InterPro" id="IPR013761">
    <property type="entry name" value="SAM/pointed_sf"/>
</dbReference>
<gene>
    <name evidence="8" type="ORF">DYB32_004650</name>
</gene>
<dbReference type="GO" id="GO:0005509">
    <property type="term" value="F:calcium ion binding"/>
    <property type="evidence" value="ECO:0007669"/>
    <property type="project" value="InterPro"/>
</dbReference>
<feature type="domain" description="EF-hand" evidence="7">
    <location>
        <begin position="2504"/>
        <end position="2539"/>
    </location>
</feature>
<feature type="domain" description="C2" evidence="5">
    <location>
        <begin position="393"/>
        <end position="519"/>
    </location>
</feature>
<dbReference type="Pfam" id="PF00168">
    <property type="entry name" value="C2"/>
    <property type="match status" value="6"/>
</dbReference>
<feature type="compositionally biased region" description="Basic and acidic residues" evidence="4">
    <location>
        <begin position="2792"/>
        <end position="2802"/>
    </location>
</feature>
<dbReference type="Pfam" id="PF15469">
    <property type="entry name" value="Sec5"/>
    <property type="match status" value="1"/>
</dbReference>
<feature type="region of interest" description="Disordered" evidence="4">
    <location>
        <begin position="2741"/>
        <end position="2822"/>
    </location>
</feature>